<organism evidence="3 4">
    <name type="scientific">Actinoplanes aureus</name>
    <dbReference type="NCBI Taxonomy" id="2792083"/>
    <lineage>
        <taxon>Bacteria</taxon>
        <taxon>Bacillati</taxon>
        <taxon>Actinomycetota</taxon>
        <taxon>Actinomycetes</taxon>
        <taxon>Micromonosporales</taxon>
        <taxon>Micromonosporaceae</taxon>
        <taxon>Actinoplanes</taxon>
    </lineage>
</organism>
<dbReference type="SUPFAM" id="SSF63817">
    <property type="entry name" value="Sortase"/>
    <property type="match status" value="1"/>
</dbReference>
<dbReference type="AlphaFoldDB" id="A0A931C7T9"/>
<evidence type="ECO:0000256" key="2">
    <source>
        <dbReference type="SAM" id="MobiDB-lite"/>
    </source>
</evidence>
<dbReference type="EMBL" id="JADQTO010000005">
    <property type="protein sequence ID" value="MBG0562536.1"/>
    <property type="molecule type" value="Genomic_DNA"/>
</dbReference>
<evidence type="ECO:0000313" key="3">
    <source>
        <dbReference type="EMBL" id="MBG0562536.1"/>
    </source>
</evidence>
<name>A0A931C7T9_9ACTN</name>
<dbReference type="InterPro" id="IPR023365">
    <property type="entry name" value="Sortase_dom-sf"/>
</dbReference>
<feature type="region of interest" description="Disordered" evidence="2">
    <location>
        <begin position="1"/>
        <end position="44"/>
    </location>
</feature>
<dbReference type="Proteomes" id="UP000598146">
    <property type="component" value="Unassembled WGS sequence"/>
</dbReference>
<reference evidence="3" key="1">
    <citation type="submission" date="2020-11" db="EMBL/GenBank/DDBJ databases">
        <title>Isolation and identification of active actinomycetes.</title>
        <authorList>
            <person name="Sun X."/>
        </authorList>
    </citation>
    <scope>NUCLEOTIDE SEQUENCE</scope>
    <source>
        <strain evidence="3">NEAU-A11</strain>
    </source>
</reference>
<sequence>MGVRTEDGLPPPPPAPEPSSPLEEGTNPPPPPPSRAVSRGKTKTGMGYAEPVRLDIPAIELRSAVVPIGLRRDGTIDVPPLRADAPAGWYQHAPSPGQVGAAVLVGHVDTAREGPAVFYRLRELKRGDAIAVRRADKTVAEFVVTRVTTHPKNDFPSDEVYGSVGGPELRLITCGGVFDRSRGSYRSNVVVFARRAP</sequence>
<feature type="compositionally biased region" description="Pro residues" evidence="2">
    <location>
        <begin position="9"/>
        <end position="19"/>
    </location>
</feature>
<dbReference type="GO" id="GO:0016787">
    <property type="term" value="F:hydrolase activity"/>
    <property type="evidence" value="ECO:0007669"/>
    <property type="project" value="UniProtKB-KW"/>
</dbReference>
<comment type="caution">
    <text evidence="3">The sequence shown here is derived from an EMBL/GenBank/DDBJ whole genome shotgun (WGS) entry which is preliminary data.</text>
</comment>
<keyword evidence="1" id="KW-0378">Hydrolase</keyword>
<dbReference type="InterPro" id="IPR042001">
    <property type="entry name" value="Sortase_F"/>
</dbReference>
<keyword evidence="4" id="KW-1185">Reference proteome</keyword>
<dbReference type="Pfam" id="PF04203">
    <property type="entry name" value="Sortase"/>
    <property type="match status" value="1"/>
</dbReference>
<dbReference type="CDD" id="cd05829">
    <property type="entry name" value="Sortase_F"/>
    <property type="match status" value="1"/>
</dbReference>
<proteinExistence type="predicted"/>
<dbReference type="Gene3D" id="2.40.260.10">
    <property type="entry name" value="Sortase"/>
    <property type="match status" value="1"/>
</dbReference>
<evidence type="ECO:0000313" key="4">
    <source>
        <dbReference type="Proteomes" id="UP000598146"/>
    </source>
</evidence>
<evidence type="ECO:0000256" key="1">
    <source>
        <dbReference type="ARBA" id="ARBA00022801"/>
    </source>
</evidence>
<gene>
    <name evidence="3" type="ORF">I4J89_13810</name>
</gene>
<dbReference type="NCBIfam" id="NF033748">
    <property type="entry name" value="class_F_sortase"/>
    <property type="match status" value="1"/>
</dbReference>
<dbReference type="InterPro" id="IPR005754">
    <property type="entry name" value="Sortase"/>
</dbReference>
<accession>A0A931C7T9</accession>
<protein>
    <submittedName>
        <fullName evidence="3">Class F sortase</fullName>
    </submittedName>
</protein>